<evidence type="ECO:0000256" key="7">
    <source>
        <dbReference type="ARBA" id="ARBA00022772"/>
    </source>
</evidence>
<evidence type="ECO:0000259" key="16">
    <source>
        <dbReference type="Pfam" id="PF01179"/>
    </source>
</evidence>
<protein>
    <recommendedName>
        <fullName evidence="14">Amine oxidase</fullName>
        <ecNumber evidence="14">1.4.3.-</ecNumber>
    </recommendedName>
</protein>
<evidence type="ECO:0000256" key="10">
    <source>
        <dbReference type="ARBA" id="ARBA00023211"/>
    </source>
</evidence>
<accession>A0A6A4HCL5</accession>
<dbReference type="GO" id="GO:0008131">
    <property type="term" value="F:primary methylamine oxidase activity"/>
    <property type="evidence" value="ECO:0007669"/>
    <property type="project" value="UniProtKB-EC"/>
</dbReference>
<comment type="cofactor">
    <cofactor evidence="2">
        <name>Mn(2+)</name>
        <dbReference type="ChEBI" id="CHEBI:29035"/>
    </cofactor>
</comment>
<evidence type="ECO:0000256" key="15">
    <source>
        <dbReference type="SAM" id="MobiDB-lite"/>
    </source>
</evidence>
<feature type="active site" description="Proton acceptor" evidence="12">
    <location>
        <position position="389"/>
    </location>
</feature>
<evidence type="ECO:0000256" key="6">
    <source>
        <dbReference type="ARBA" id="ARBA00022723"/>
    </source>
</evidence>
<dbReference type="EC" id="1.4.3.-" evidence="14"/>
<name>A0A6A4HCL5_9AGAR</name>
<evidence type="ECO:0000256" key="12">
    <source>
        <dbReference type="PIRSR" id="PIRSR600269-50"/>
    </source>
</evidence>
<dbReference type="InterPro" id="IPR049948">
    <property type="entry name" value="Cu_Am_ox_TPQ-bd"/>
</dbReference>
<dbReference type="Pfam" id="PF02728">
    <property type="entry name" value="Cu_amine_oxidN3"/>
    <property type="match status" value="1"/>
</dbReference>
<evidence type="ECO:0000256" key="11">
    <source>
        <dbReference type="ARBA" id="ARBA00048032"/>
    </source>
</evidence>
<feature type="domain" description="Copper amine oxidase N2-terminal" evidence="17">
    <location>
        <begin position="26"/>
        <end position="85"/>
    </location>
</feature>
<keyword evidence="8 14" id="KW-0560">Oxidoreductase</keyword>
<dbReference type="Pfam" id="PF01179">
    <property type="entry name" value="Cu_amine_oxid"/>
    <property type="match status" value="1"/>
</dbReference>
<evidence type="ECO:0000256" key="2">
    <source>
        <dbReference type="ARBA" id="ARBA00001936"/>
    </source>
</evidence>
<dbReference type="Gene3D" id="3.10.450.40">
    <property type="match status" value="2"/>
</dbReference>
<reference evidence="19" key="1">
    <citation type="journal article" date="2019" name="Environ. Microbiol.">
        <title>Fungal ecological strategies reflected in gene transcription - a case study of two litter decomposers.</title>
        <authorList>
            <person name="Barbi F."/>
            <person name="Kohler A."/>
            <person name="Barry K."/>
            <person name="Baskaran P."/>
            <person name="Daum C."/>
            <person name="Fauchery L."/>
            <person name="Ihrmark K."/>
            <person name="Kuo A."/>
            <person name="LaButti K."/>
            <person name="Lipzen A."/>
            <person name="Morin E."/>
            <person name="Grigoriev I.V."/>
            <person name="Henrissat B."/>
            <person name="Lindahl B."/>
            <person name="Martin F."/>
        </authorList>
    </citation>
    <scope>NUCLEOTIDE SEQUENCE</scope>
    <source>
        <strain evidence="19">JB14</strain>
    </source>
</reference>
<feature type="compositionally biased region" description="Low complexity" evidence="15">
    <location>
        <begin position="738"/>
        <end position="753"/>
    </location>
</feature>
<dbReference type="InterPro" id="IPR000269">
    <property type="entry name" value="Cu_amine_oxidase"/>
</dbReference>
<evidence type="ECO:0000256" key="9">
    <source>
        <dbReference type="ARBA" id="ARBA00023008"/>
    </source>
</evidence>
<comment type="catalytic activity">
    <reaction evidence="11">
        <text>a primary methyl amine + O2 + H2O = an aldehyde + H2O2 + NH4(+)</text>
        <dbReference type="Rhea" id="RHEA:16153"/>
        <dbReference type="ChEBI" id="CHEBI:15377"/>
        <dbReference type="ChEBI" id="CHEBI:15379"/>
        <dbReference type="ChEBI" id="CHEBI:16240"/>
        <dbReference type="ChEBI" id="CHEBI:17478"/>
        <dbReference type="ChEBI" id="CHEBI:28938"/>
        <dbReference type="ChEBI" id="CHEBI:228804"/>
        <dbReference type="EC" id="1.4.3.21"/>
    </reaction>
</comment>
<dbReference type="PROSITE" id="PS01165">
    <property type="entry name" value="COPPER_AMINE_OXID_2"/>
    <property type="match status" value="1"/>
</dbReference>
<keyword evidence="7 12" id="KW-0801">TPQ</keyword>
<dbReference type="OrthoDB" id="5379943at2759"/>
<comment type="cofactor">
    <cofactor evidence="3">
        <name>Zn(2+)</name>
        <dbReference type="ChEBI" id="CHEBI:29105"/>
    </cofactor>
</comment>
<sequence length="753" mass="84556">MSTPIIPATATTTQELPHILHTVFKHPLDPLTPDEIVAVTLTVRHHITSKAEFESIKAIKFITTYLLPPPKKAVLAYLGIPLAPGEKAEPPAKIVRRAEVDCEYFLDVVNGVAYNVILSLHAEGKWSVDTIEQLPEGVQPQISVEELIACEKVVKADKKIQELAKEVGVLPDQIFCDGWSIGYDERFPQKRRVQQALIFARFSEHDNLYAHPMDFIPVVDANTGEVLQIDFPPHYKSTTNGHVLSVPKTHMPPLSDVAEAFKISNRERIPPPKKAFDFLPDLMAETEEVLGPAGSEAKEKKPFKYRDDIKPLHVLQPEGVSFKMNGHELEWQNWKMHIAYGQREGIILSTVTYNDHGEVRPIIYRLSLVEMVVPYGAPEYPHPRKFAFDSGEYGMGTMANELALGCDCVGQIHYLPGSYVSHSGTATVIKNVICIHEEDNGVLWKHTDYRPGGRSQTTRRRRLVVSMVCTLANYEYIWNYFFYQDGSIEIEARLTGILQVYAQQPGEPNPFGTTVAPGINAHYHQHLFSFRIDPMVDGIKNKVIEQDIIPLSGEQSATGEDLNFAGNAFTTTETVLENESGREYDFMKERRWRITNSARKHYASGKDVGYSVSLKGGITPMMARNDGWALRRAGFTKYPLWVVKDVEGPKGSRMWPARKYVPQTREQPKDSITSWVEGGLPVKDEDLLVYMTVGTTHVPRPEDWPVMPVEHLNIAIKPQSFFDKNPSMDVPGTNDGKSVSAFSDQSSSDACCN</sequence>
<dbReference type="InterPro" id="IPR015802">
    <property type="entry name" value="Cu_amine_oxidase_N3"/>
</dbReference>
<evidence type="ECO:0000313" key="20">
    <source>
        <dbReference type="Proteomes" id="UP000799118"/>
    </source>
</evidence>
<organism evidence="19 20">
    <name type="scientific">Gymnopus androsaceus JB14</name>
    <dbReference type="NCBI Taxonomy" id="1447944"/>
    <lineage>
        <taxon>Eukaryota</taxon>
        <taxon>Fungi</taxon>
        <taxon>Dikarya</taxon>
        <taxon>Basidiomycota</taxon>
        <taxon>Agaricomycotina</taxon>
        <taxon>Agaricomycetes</taxon>
        <taxon>Agaricomycetidae</taxon>
        <taxon>Agaricales</taxon>
        <taxon>Marasmiineae</taxon>
        <taxon>Omphalotaceae</taxon>
        <taxon>Gymnopus</taxon>
    </lineage>
</organism>
<keyword evidence="6 14" id="KW-0479">Metal-binding</keyword>
<evidence type="ECO:0000256" key="1">
    <source>
        <dbReference type="ARBA" id="ARBA00001935"/>
    </source>
</evidence>
<dbReference type="InterPro" id="IPR049947">
    <property type="entry name" value="Cu_Am_Ox_Cu-bd"/>
</dbReference>
<evidence type="ECO:0000256" key="8">
    <source>
        <dbReference type="ARBA" id="ARBA00023002"/>
    </source>
</evidence>
<dbReference type="Gene3D" id="2.70.98.20">
    <property type="entry name" value="Copper amine oxidase, catalytic domain"/>
    <property type="match status" value="1"/>
</dbReference>
<dbReference type="GO" id="GO:0009308">
    <property type="term" value="P:amine metabolic process"/>
    <property type="evidence" value="ECO:0007669"/>
    <property type="project" value="UniProtKB-UniRule"/>
</dbReference>
<dbReference type="AlphaFoldDB" id="A0A6A4HCL5"/>
<evidence type="ECO:0000256" key="14">
    <source>
        <dbReference type="RuleBase" id="RU000672"/>
    </source>
</evidence>
<dbReference type="PROSITE" id="PS01164">
    <property type="entry name" value="COPPER_AMINE_OXID_1"/>
    <property type="match status" value="1"/>
</dbReference>
<feature type="region of interest" description="Disordered" evidence="15">
    <location>
        <begin position="723"/>
        <end position="753"/>
    </location>
</feature>
<evidence type="ECO:0000256" key="5">
    <source>
        <dbReference type="ARBA" id="ARBA00011738"/>
    </source>
</evidence>
<dbReference type="GO" id="GO:0048038">
    <property type="term" value="F:quinone binding"/>
    <property type="evidence" value="ECO:0007669"/>
    <property type="project" value="InterPro"/>
</dbReference>
<comment type="subunit">
    <text evidence="5">Homodimer.</text>
</comment>
<dbReference type="InterPro" id="IPR016182">
    <property type="entry name" value="Cu_amine_oxidase_N-reg"/>
</dbReference>
<evidence type="ECO:0000259" key="17">
    <source>
        <dbReference type="Pfam" id="PF02727"/>
    </source>
</evidence>
<dbReference type="InterPro" id="IPR036460">
    <property type="entry name" value="Cu_amine_oxidase_C_sf"/>
</dbReference>
<evidence type="ECO:0000256" key="13">
    <source>
        <dbReference type="PIRSR" id="PIRSR600269-51"/>
    </source>
</evidence>
<feature type="domain" description="Copper amine oxidase N3-terminal" evidence="18">
    <location>
        <begin position="140"/>
        <end position="233"/>
    </location>
</feature>
<keyword evidence="9 14" id="KW-0186">Copper</keyword>
<dbReference type="InterPro" id="IPR015800">
    <property type="entry name" value="Cu_amine_oxidase_N2"/>
</dbReference>
<keyword evidence="20" id="KW-1185">Reference proteome</keyword>
<comment type="similarity">
    <text evidence="4 14">Belongs to the copper/topaquinone oxidase family.</text>
</comment>
<dbReference type="Pfam" id="PF02727">
    <property type="entry name" value="Cu_amine_oxidN2"/>
    <property type="match status" value="1"/>
</dbReference>
<gene>
    <name evidence="19" type="ORF">BT96DRAFT_966702</name>
</gene>
<dbReference type="PANTHER" id="PTHR10638">
    <property type="entry name" value="COPPER AMINE OXIDASE"/>
    <property type="match status" value="1"/>
</dbReference>
<dbReference type="GO" id="GO:0005507">
    <property type="term" value="F:copper ion binding"/>
    <property type="evidence" value="ECO:0007669"/>
    <property type="project" value="InterPro"/>
</dbReference>
<feature type="domain" description="Copper amine oxidase catalytic" evidence="16">
    <location>
        <begin position="312"/>
        <end position="728"/>
    </location>
</feature>
<comment type="PTM">
    <text evidence="13 14">Topaquinone (TPQ) is generated by copper-dependent autoxidation of a specific tyrosyl residue.</text>
</comment>
<feature type="active site" description="Schiff-base intermediate with substrate; via topaquinone" evidence="12">
    <location>
        <position position="474"/>
    </location>
</feature>
<proteinExistence type="inferred from homology"/>
<comment type="cofactor">
    <cofactor evidence="1">
        <name>Cu cation</name>
        <dbReference type="ChEBI" id="CHEBI:23378"/>
    </cofactor>
</comment>
<evidence type="ECO:0000256" key="3">
    <source>
        <dbReference type="ARBA" id="ARBA00001947"/>
    </source>
</evidence>
<dbReference type="SUPFAM" id="SSF54416">
    <property type="entry name" value="Amine oxidase N-terminal region"/>
    <property type="match status" value="2"/>
</dbReference>
<dbReference type="SUPFAM" id="SSF49998">
    <property type="entry name" value="Amine oxidase catalytic domain"/>
    <property type="match status" value="1"/>
</dbReference>
<feature type="modified residue" description="2',4',5'-topaquinone" evidence="13">
    <location>
        <position position="474"/>
    </location>
</feature>
<dbReference type="PANTHER" id="PTHR10638:SF86">
    <property type="entry name" value="COPPER AMINE OXIDASE 1-RELATED"/>
    <property type="match status" value="1"/>
</dbReference>
<comment type="cofactor">
    <cofactor evidence="14">
        <name>Cu cation</name>
        <dbReference type="ChEBI" id="CHEBI:23378"/>
    </cofactor>
    <text evidence="14">Contains 1 topaquinone per subunit.</text>
</comment>
<keyword evidence="10" id="KW-0464">Manganese</keyword>
<dbReference type="Proteomes" id="UP000799118">
    <property type="component" value="Unassembled WGS sequence"/>
</dbReference>
<evidence type="ECO:0000313" key="19">
    <source>
        <dbReference type="EMBL" id="KAE9395556.1"/>
    </source>
</evidence>
<evidence type="ECO:0000259" key="18">
    <source>
        <dbReference type="Pfam" id="PF02728"/>
    </source>
</evidence>
<dbReference type="InterPro" id="IPR015798">
    <property type="entry name" value="Cu_amine_oxidase_C"/>
</dbReference>
<dbReference type="EMBL" id="ML769529">
    <property type="protein sequence ID" value="KAE9395556.1"/>
    <property type="molecule type" value="Genomic_DNA"/>
</dbReference>
<evidence type="ECO:0000256" key="4">
    <source>
        <dbReference type="ARBA" id="ARBA00007983"/>
    </source>
</evidence>